<evidence type="ECO:0000313" key="1">
    <source>
        <dbReference type="EMBL" id="AEW94340.1"/>
    </source>
</evidence>
<dbReference type="AlphaFoldDB" id="G8WWD3"/>
<sequence>MRLLHPHLPGVPRTVPGRARLARGEGVRAARAVSGCARLVRGEGIRVARDVLGCAWVRGVRCLVVGGADHVTPGRPGSVPAGGVGTVPSHVLRCHARTPFLQTSCGGPCGAACNRTPKLPYPLALAVTHLPPRVPPVPVSSWLASRMFPPAHPWLCSYSAGCALSSLVSGGPPG</sequence>
<gene>
    <name evidence="1" type="ordered locus">SCATT_19690</name>
</gene>
<evidence type="ECO:0000313" key="2">
    <source>
        <dbReference type="Proteomes" id="UP000007842"/>
    </source>
</evidence>
<protein>
    <submittedName>
        <fullName evidence="1">Uncharacterized protein</fullName>
    </submittedName>
</protein>
<organism evidence="1 2">
    <name type="scientific">Streptantibioticus cattleyicolor (strain ATCC 35852 / DSM 46488 / JCM 4925 / NBRC 14057 / NRRL 8057)</name>
    <name type="common">Streptomyces cattleya</name>
    <dbReference type="NCBI Taxonomy" id="1003195"/>
    <lineage>
        <taxon>Bacteria</taxon>
        <taxon>Bacillati</taxon>
        <taxon>Actinomycetota</taxon>
        <taxon>Actinomycetes</taxon>
        <taxon>Kitasatosporales</taxon>
        <taxon>Streptomycetaceae</taxon>
        <taxon>Streptantibioticus</taxon>
    </lineage>
</organism>
<dbReference type="Proteomes" id="UP000007842">
    <property type="component" value="Chromosome"/>
</dbReference>
<name>G8WWD3_STREN</name>
<dbReference type="STRING" id="1003195.SCATT_19690"/>
<keyword evidence="2" id="KW-1185">Reference proteome</keyword>
<dbReference type="HOGENOM" id="CLU_1539137_0_0_11"/>
<proteinExistence type="predicted"/>
<dbReference type="EMBL" id="CP003219">
    <property type="protein sequence ID" value="AEW94340.1"/>
    <property type="molecule type" value="Genomic_DNA"/>
</dbReference>
<dbReference type="KEGG" id="scy:SCATT_19690"/>
<reference evidence="2" key="1">
    <citation type="submission" date="2011-12" db="EMBL/GenBank/DDBJ databases">
        <title>Complete genome sequence of Streptomyces cattleya strain DSM 46488.</title>
        <authorList>
            <person name="Ou H.-Y."/>
            <person name="Li P."/>
            <person name="Zhao C."/>
            <person name="O'Hagan D."/>
            <person name="Deng Z."/>
        </authorList>
    </citation>
    <scope>NUCLEOTIDE SEQUENCE [LARGE SCALE GENOMIC DNA]</scope>
    <source>
        <strain evidence="2">ATCC 35852 / DSM 46488 / JCM 4925 / NBRC 14057 / NRRL 8057</strain>
    </source>
</reference>
<accession>G8WWD3</accession>